<dbReference type="SUPFAM" id="SSF103481">
    <property type="entry name" value="Multidrug resistance efflux transporter EmrE"/>
    <property type="match status" value="2"/>
</dbReference>
<feature type="transmembrane region" description="Helical" evidence="6">
    <location>
        <begin position="128"/>
        <end position="146"/>
    </location>
</feature>
<dbReference type="STRING" id="1666912.Ga0058931_1914"/>
<proteinExistence type="inferred from homology"/>
<name>A0A0P8AM96_9RHOB</name>
<dbReference type="Pfam" id="PF00892">
    <property type="entry name" value="EamA"/>
    <property type="match status" value="2"/>
</dbReference>
<feature type="domain" description="EamA" evidence="7">
    <location>
        <begin position="161"/>
        <end position="290"/>
    </location>
</feature>
<dbReference type="AlphaFoldDB" id="A0A0P8AM96"/>
<evidence type="ECO:0000313" key="8">
    <source>
        <dbReference type="EMBL" id="CUX81683.1"/>
    </source>
</evidence>
<protein>
    <submittedName>
        <fullName evidence="9">DMT famliy transporter</fullName>
    </submittedName>
    <submittedName>
        <fullName evidence="8">Permease of the drug/metabolite transporter (DMT) superfamily</fullName>
    </submittedName>
</protein>
<dbReference type="GO" id="GO:0016020">
    <property type="term" value="C:membrane"/>
    <property type="evidence" value="ECO:0007669"/>
    <property type="project" value="UniProtKB-SubCell"/>
</dbReference>
<reference evidence="8 11" key="2">
    <citation type="submission" date="2016-01" db="EMBL/GenBank/DDBJ databases">
        <authorList>
            <person name="Varghese N."/>
        </authorList>
    </citation>
    <scope>NUCLEOTIDE SEQUENCE [LARGE SCALE GENOMIC DNA]</scope>
    <source>
        <strain evidence="8 11">HL-91</strain>
    </source>
</reference>
<reference evidence="9 10" key="1">
    <citation type="submission" date="2015-09" db="EMBL/GenBank/DDBJ databases">
        <title>Identification and resolution of microdiversity through metagenomic sequencing of parallel consortia.</title>
        <authorList>
            <person name="Nelson W.C."/>
            <person name="Romine M.F."/>
            <person name="Lindemann S.R."/>
        </authorList>
    </citation>
    <scope>NUCLEOTIDE SEQUENCE [LARGE SCALE GENOMIC DNA]</scope>
    <source>
        <strain evidence="9">HL-91</strain>
    </source>
</reference>
<gene>
    <name evidence="8" type="ORF">Ga0058931_1914</name>
    <name evidence="9" type="ORF">HLUCCA05_03805</name>
</gene>
<feature type="transmembrane region" description="Helical" evidence="6">
    <location>
        <begin position="249"/>
        <end position="268"/>
    </location>
</feature>
<dbReference type="InterPro" id="IPR037185">
    <property type="entry name" value="EmrE-like"/>
</dbReference>
<evidence type="ECO:0000256" key="2">
    <source>
        <dbReference type="ARBA" id="ARBA00009853"/>
    </source>
</evidence>
<keyword evidence="4 6" id="KW-1133">Transmembrane helix</keyword>
<dbReference type="PANTHER" id="PTHR22911">
    <property type="entry name" value="ACYL-MALONYL CONDENSING ENZYME-RELATED"/>
    <property type="match status" value="1"/>
</dbReference>
<accession>A0A0P8AM96</accession>
<sequence>MLTRGHSAKPLTGIALNVSALFVLVCMAACVKAATAEVPTGQAVFARAAFSLPLILGWIAAQGPLSDGLRMARPRLHLLRGALGTVALSLNFLALSLLPLPEVTTIGFAAPMVTLVFAVVILREQVRLLRWGAVIIGFAGVMIVVWPRLGLGDGADSLARIGALAALGSATAAALVKILLRRMVERESTPAIVFYFALTASLMGLLTAPFGWVWPTRDVALLLVASGLLGGIGQLMMTASYRYADASALAPFWYAQLLFATVLGFLLFDEVPTAQMLIGAGLVIGAGLLIAWRESRLGKQARRRETPL</sequence>
<comment type="subcellular location">
    <subcellularLocation>
        <location evidence="1">Membrane</location>
        <topology evidence="1">Multi-pass membrane protein</topology>
    </subcellularLocation>
</comment>
<feature type="domain" description="EamA" evidence="7">
    <location>
        <begin position="12"/>
        <end position="145"/>
    </location>
</feature>
<evidence type="ECO:0000256" key="6">
    <source>
        <dbReference type="SAM" id="Phobius"/>
    </source>
</evidence>
<evidence type="ECO:0000256" key="3">
    <source>
        <dbReference type="ARBA" id="ARBA00022692"/>
    </source>
</evidence>
<dbReference type="OrthoDB" id="8478503at2"/>
<keyword evidence="5 6" id="KW-0472">Membrane</keyword>
<keyword evidence="11" id="KW-1185">Reference proteome</keyword>
<dbReference type="EMBL" id="LJSG01000002">
    <property type="protein sequence ID" value="KPP95802.1"/>
    <property type="molecule type" value="Genomic_DNA"/>
</dbReference>
<evidence type="ECO:0000256" key="4">
    <source>
        <dbReference type="ARBA" id="ARBA00022989"/>
    </source>
</evidence>
<feature type="transmembrane region" description="Helical" evidence="6">
    <location>
        <begin position="274"/>
        <end position="292"/>
    </location>
</feature>
<dbReference type="InterPro" id="IPR000620">
    <property type="entry name" value="EamA_dom"/>
</dbReference>
<dbReference type="PANTHER" id="PTHR22911:SF6">
    <property type="entry name" value="SOLUTE CARRIER FAMILY 35 MEMBER G1"/>
    <property type="match status" value="1"/>
</dbReference>
<evidence type="ECO:0000256" key="5">
    <source>
        <dbReference type="ARBA" id="ARBA00023136"/>
    </source>
</evidence>
<feature type="transmembrane region" description="Helical" evidence="6">
    <location>
        <begin position="43"/>
        <end position="65"/>
    </location>
</feature>
<evidence type="ECO:0000259" key="7">
    <source>
        <dbReference type="Pfam" id="PF00892"/>
    </source>
</evidence>
<dbReference type="EMBL" id="FBYC01000004">
    <property type="protein sequence ID" value="CUX81683.1"/>
    <property type="molecule type" value="Genomic_DNA"/>
</dbReference>
<keyword evidence="3 6" id="KW-0812">Transmembrane</keyword>
<feature type="transmembrane region" description="Helical" evidence="6">
    <location>
        <begin position="158"/>
        <end position="180"/>
    </location>
</feature>
<evidence type="ECO:0000313" key="10">
    <source>
        <dbReference type="Proteomes" id="UP000050413"/>
    </source>
</evidence>
<feature type="transmembrane region" description="Helical" evidence="6">
    <location>
        <begin position="77"/>
        <end position="97"/>
    </location>
</feature>
<evidence type="ECO:0000256" key="1">
    <source>
        <dbReference type="ARBA" id="ARBA00004141"/>
    </source>
</evidence>
<comment type="similarity">
    <text evidence="2">Belongs to the drug/metabolite transporter (DMT) superfamily. 10 TMS drug/metabolite exporter (DME) (TC 2.A.7.3) family.</text>
</comment>
<feature type="transmembrane region" description="Helical" evidence="6">
    <location>
        <begin position="103"/>
        <end position="121"/>
    </location>
</feature>
<organism evidence="9 10">
    <name type="scientific">Roseibaca calidilacus</name>
    <dbReference type="NCBI Taxonomy" id="1666912"/>
    <lineage>
        <taxon>Bacteria</taxon>
        <taxon>Pseudomonadati</taxon>
        <taxon>Pseudomonadota</taxon>
        <taxon>Alphaproteobacteria</taxon>
        <taxon>Rhodobacterales</taxon>
        <taxon>Paracoccaceae</taxon>
        <taxon>Roseinatronobacter</taxon>
    </lineage>
</organism>
<evidence type="ECO:0000313" key="9">
    <source>
        <dbReference type="EMBL" id="KPP95802.1"/>
    </source>
</evidence>
<feature type="transmembrane region" description="Helical" evidence="6">
    <location>
        <begin position="219"/>
        <end position="237"/>
    </location>
</feature>
<comment type="caution">
    <text evidence="9">The sequence shown here is derived from an EMBL/GenBank/DDBJ whole genome shotgun (WGS) entry which is preliminary data.</text>
</comment>
<evidence type="ECO:0000313" key="11">
    <source>
        <dbReference type="Proteomes" id="UP000182045"/>
    </source>
</evidence>
<feature type="transmembrane region" description="Helical" evidence="6">
    <location>
        <begin position="192"/>
        <end position="213"/>
    </location>
</feature>
<dbReference type="Proteomes" id="UP000050413">
    <property type="component" value="Unassembled WGS sequence"/>
</dbReference>
<dbReference type="Proteomes" id="UP000182045">
    <property type="component" value="Unassembled WGS sequence"/>
</dbReference>
<dbReference type="RefSeq" id="WP_072247619.1">
    <property type="nucleotide sequence ID" value="NZ_FBYC01000004.1"/>
</dbReference>